<evidence type="ECO:0000313" key="8">
    <source>
        <dbReference type="Proteomes" id="UP000000321"/>
    </source>
</evidence>
<dbReference type="GO" id="GO:0030288">
    <property type="term" value="C:outer membrane-bounded periplasmic space"/>
    <property type="evidence" value="ECO:0007669"/>
    <property type="project" value="TreeGrafter"/>
</dbReference>
<name>Q1YKT0_AURMS</name>
<comment type="subcellular location">
    <subcellularLocation>
        <location evidence="1">Cell envelope</location>
    </subcellularLocation>
</comment>
<dbReference type="Proteomes" id="UP000000321">
    <property type="component" value="Unassembled WGS sequence"/>
</dbReference>
<dbReference type="SUPFAM" id="SSF53807">
    <property type="entry name" value="Helical backbone' metal receptor"/>
    <property type="match status" value="1"/>
</dbReference>
<dbReference type="PANTHER" id="PTHR30532:SF1">
    <property type="entry name" value="IRON(3+)-HYDROXAMATE-BINDING PROTEIN FHUD"/>
    <property type="match status" value="1"/>
</dbReference>
<comment type="caution">
    <text evidence="7">The sequence shown here is derived from an EMBL/GenBank/DDBJ whole genome shotgun (WGS) entry which is preliminary data.</text>
</comment>
<dbReference type="PROSITE" id="PS50983">
    <property type="entry name" value="FE_B12_PBP"/>
    <property type="match status" value="1"/>
</dbReference>
<evidence type="ECO:0000259" key="6">
    <source>
        <dbReference type="PROSITE" id="PS50983"/>
    </source>
</evidence>
<evidence type="ECO:0000256" key="2">
    <source>
        <dbReference type="ARBA" id="ARBA00008814"/>
    </source>
</evidence>
<dbReference type="GO" id="GO:1901678">
    <property type="term" value="P:iron coordination entity transport"/>
    <property type="evidence" value="ECO:0007669"/>
    <property type="project" value="UniProtKB-ARBA"/>
</dbReference>
<dbReference type="CDD" id="cd01146">
    <property type="entry name" value="FhuD"/>
    <property type="match status" value="1"/>
</dbReference>
<accession>Q1YKT0</accession>
<protein>
    <submittedName>
        <fullName evidence="7">Periplasmic component, ABC-type hydroxamate-dependent iron transport system</fullName>
    </submittedName>
</protein>
<dbReference type="HOGENOM" id="CLU_038034_10_0_5"/>
<keyword evidence="4" id="KW-0408">Iron</keyword>
<evidence type="ECO:0000256" key="4">
    <source>
        <dbReference type="ARBA" id="ARBA00022496"/>
    </source>
</evidence>
<keyword evidence="4" id="KW-0410">Iron transport</keyword>
<evidence type="ECO:0000256" key="3">
    <source>
        <dbReference type="ARBA" id="ARBA00022448"/>
    </source>
</evidence>
<sequence length="302" mass="32568">MVIDRRALLGGIAATAVTVRAARATVMPAPRLRIASLDYALTETLLTLGHPPIAQTAAGDWDEWVVEPALPAGVADLGSSLQVNFERLALLEPDLILTTDYVARQETALARIAPVERLTIYQEGTDPLQRARDVTHTLAERTGRQDAADAFMENIDATFAACARRLARLSLPPVYLVAFMDTRHARIFGRHGLYQSVLDRLGVTNAYEGETNYWGFATVGVETLATARDVRLFAFEPLPPTLMQTLGASPLWRQLPFVKAGQVTVLPPTLMFGALPSALRFAELLTEALAGPAGQAGDGAPA</sequence>
<keyword evidence="5" id="KW-0732">Signal</keyword>
<dbReference type="EMBL" id="AAPJ01000002">
    <property type="protein sequence ID" value="EAS50443.1"/>
    <property type="molecule type" value="Genomic_DNA"/>
</dbReference>
<dbReference type="Gene3D" id="3.40.50.1980">
    <property type="entry name" value="Nitrogenase molybdenum iron protein domain"/>
    <property type="match status" value="2"/>
</dbReference>
<dbReference type="PRINTS" id="PR01715">
    <property type="entry name" value="FERRIBNDNGPP"/>
</dbReference>
<keyword evidence="8" id="KW-1185">Reference proteome</keyword>
<dbReference type="AlphaFoldDB" id="Q1YKT0"/>
<dbReference type="InterPro" id="IPR002491">
    <property type="entry name" value="ABC_transptr_periplasmic_BD"/>
</dbReference>
<evidence type="ECO:0000256" key="1">
    <source>
        <dbReference type="ARBA" id="ARBA00004196"/>
    </source>
</evidence>
<feature type="domain" description="Fe/B12 periplasmic-binding" evidence="6">
    <location>
        <begin position="33"/>
        <end position="293"/>
    </location>
</feature>
<comment type="similarity">
    <text evidence="2">Belongs to the bacterial solute-binding protein 8 family.</text>
</comment>
<organism evidence="7 8">
    <name type="scientific">Aurantimonas manganoxydans (strain ATCC BAA-1229 / DSM 21871 / SI85-9A1)</name>
    <dbReference type="NCBI Taxonomy" id="287752"/>
    <lineage>
        <taxon>Bacteria</taxon>
        <taxon>Pseudomonadati</taxon>
        <taxon>Pseudomonadota</taxon>
        <taxon>Alphaproteobacteria</taxon>
        <taxon>Hyphomicrobiales</taxon>
        <taxon>Aurantimonadaceae</taxon>
        <taxon>Aurantimonas</taxon>
    </lineage>
</organism>
<keyword evidence="4" id="KW-0406">Ion transport</keyword>
<dbReference type="RefSeq" id="WP_009208438.1">
    <property type="nucleotide sequence ID" value="NZ_BBWP01000013.1"/>
</dbReference>
<dbReference type="PANTHER" id="PTHR30532">
    <property type="entry name" value="IRON III DICITRATE-BINDING PERIPLASMIC PROTEIN"/>
    <property type="match status" value="1"/>
</dbReference>
<dbReference type="InterPro" id="IPR051313">
    <property type="entry name" value="Bact_iron-sidero_bind"/>
</dbReference>
<evidence type="ECO:0000256" key="5">
    <source>
        <dbReference type="ARBA" id="ARBA00022729"/>
    </source>
</evidence>
<gene>
    <name evidence="7" type="ORF">SI859A1_00562</name>
</gene>
<evidence type="ECO:0000313" key="7">
    <source>
        <dbReference type="EMBL" id="EAS50443.1"/>
    </source>
</evidence>
<reference evidence="7 8" key="1">
    <citation type="journal article" date="2008" name="Appl. Environ. Microbiol.">
        <title>Genomic insights into Mn(II) oxidation by the marine alphaproteobacterium Aurantimonas sp. strain SI85-9A1.</title>
        <authorList>
            <person name="Dick G.J."/>
            <person name="Podell S."/>
            <person name="Johnson H.A."/>
            <person name="Rivera-Espinoza Y."/>
            <person name="Bernier-Latmani R."/>
            <person name="McCarthy J.K."/>
            <person name="Torpey J.W."/>
            <person name="Clement B.G."/>
            <person name="Gaasterland T."/>
            <person name="Tebo B.M."/>
        </authorList>
    </citation>
    <scope>NUCLEOTIDE SEQUENCE [LARGE SCALE GENOMIC DNA]</scope>
    <source>
        <strain evidence="7 8">SI85-9A1</strain>
    </source>
</reference>
<keyword evidence="3" id="KW-0813">Transport</keyword>
<proteinExistence type="inferred from homology"/>
<dbReference type="Pfam" id="PF01497">
    <property type="entry name" value="Peripla_BP_2"/>
    <property type="match status" value="1"/>
</dbReference>
<dbReference type="BioCyc" id="AURANTIMONAS:SI859A1_00562-MONOMER"/>